<dbReference type="RefSeq" id="WP_368391404.1">
    <property type="nucleotide sequence ID" value="NZ_JBFRYC010000003.1"/>
</dbReference>
<comment type="caution">
    <text evidence="2">The sequence shown here is derived from an EMBL/GenBank/DDBJ whole genome shotgun (WGS) entry which is preliminary data.</text>
</comment>
<feature type="transmembrane region" description="Helical" evidence="1">
    <location>
        <begin position="97"/>
        <end position="114"/>
    </location>
</feature>
<name>A0ABV3TIE8_9RHOB</name>
<reference evidence="2 3" key="1">
    <citation type="journal article" date="2011" name="Int. J. Syst. Evol. Microbiol.">
        <title>Zhongshania antarctica gen. nov., sp. nov. and Zhongshania guokunii sp. nov., gammaproteobacteria respectively isolated from coastal attached (fast) ice and surface seawater of the Antarctic.</title>
        <authorList>
            <person name="Li H.J."/>
            <person name="Zhang X.Y."/>
            <person name="Chen C.X."/>
            <person name="Zhang Y.J."/>
            <person name="Gao Z.M."/>
            <person name="Yu Y."/>
            <person name="Chen X.L."/>
            <person name="Chen B."/>
            <person name="Zhang Y.Z."/>
        </authorList>
    </citation>
    <scope>NUCLEOTIDE SEQUENCE [LARGE SCALE GENOMIC DNA]</scope>
    <source>
        <strain evidence="2 3">15-R06ZXC-3</strain>
    </source>
</reference>
<evidence type="ECO:0000313" key="2">
    <source>
        <dbReference type="EMBL" id="MEX1661352.1"/>
    </source>
</evidence>
<keyword evidence="1" id="KW-0472">Membrane</keyword>
<dbReference type="InterPro" id="IPR007401">
    <property type="entry name" value="DUF454"/>
</dbReference>
<evidence type="ECO:0000256" key="1">
    <source>
        <dbReference type="SAM" id="Phobius"/>
    </source>
</evidence>
<keyword evidence="1" id="KW-0812">Transmembrane</keyword>
<accession>A0ABV3TIE8</accession>
<dbReference type="Pfam" id="PF04304">
    <property type="entry name" value="DUF454"/>
    <property type="match status" value="1"/>
</dbReference>
<dbReference type="Proteomes" id="UP001557465">
    <property type="component" value="Unassembled WGS sequence"/>
</dbReference>
<evidence type="ECO:0000313" key="3">
    <source>
        <dbReference type="Proteomes" id="UP001557465"/>
    </source>
</evidence>
<organism evidence="2 3">
    <name type="scientific">Thioclava arctica</name>
    <dbReference type="NCBI Taxonomy" id="3238301"/>
    <lineage>
        <taxon>Bacteria</taxon>
        <taxon>Pseudomonadati</taxon>
        <taxon>Pseudomonadota</taxon>
        <taxon>Alphaproteobacteria</taxon>
        <taxon>Rhodobacterales</taxon>
        <taxon>Paracoccaceae</taxon>
        <taxon>Thioclava</taxon>
    </lineage>
</organism>
<keyword evidence="1" id="KW-1133">Transmembrane helix</keyword>
<sequence length="118" mass="13045">MIRFLWLTLGLISLVIGLIGAIVPLVPTVPLMLLAAFFFAKSSERLHNWLITHPRFGTAIQDWQEHRAISKRAKIAASISILVAFAFSVIISLPVKLLAIQAATLIAVSIFIWTRPNS</sequence>
<dbReference type="PANTHER" id="PTHR35813:SF1">
    <property type="entry name" value="INNER MEMBRANE PROTEIN YBAN"/>
    <property type="match status" value="1"/>
</dbReference>
<keyword evidence="3" id="KW-1185">Reference proteome</keyword>
<gene>
    <name evidence="2" type="ORF">AB4874_06770</name>
</gene>
<dbReference type="EMBL" id="JBFRYC010000003">
    <property type="protein sequence ID" value="MEX1661352.1"/>
    <property type="molecule type" value="Genomic_DNA"/>
</dbReference>
<dbReference type="PIRSF" id="PIRSF016789">
    <property type="entry name" value="DUF454"/>
    <property type="match status" value="1"/>
</dbReference>
<proteinExistence type="predicted"/>
<feature type="transmembrane region" description="Helical" evidence="1">
    <location>
        <begin position="73"/>
        <end position="91"/>
    </location>
</feature>
<protein>
    <submittedName>
        <fullName evidence="2">YbaN family protein</fullName>
    </submittedName>
</protein>
<dbReference type="PANTHER" id="PTHR35813">
    <property type="entry name" value="INNER MEMBRANE PROTEIN YBAN"/>
    <property type="match status" value="1"/>
</dbReference>
<feature type="transmembrane region" description="Helical" evidence="1">
    <location>
        <begin position="6"/>
        <end position="39"/>
    </location>
</feature>